<protein>
    <submittedName>
        <fullName evidence="1">Uncharacterized protein</fullName>
    </submittedName>
</protein>
<dbReference type="Proteomes" id="UP000503349">
    <property type="component" value="Chromosome 14"/>
</dbReference>
<evidence type="ECO:0000313" key="1">
    <source>
        <dbReference type="EMBL" id="KAF3698515.1"/>
    </source>
</evidence>
<keyword evidence="2" id="KW-1185">Reference proteome</keyword>
<organism evidence="1 2">
    <name type="scientific">Channa argus</name>
    <name type="common">Northern snakehead</name>
    <name type="synonym">Ophicephalus argus</name>
    <dbReference type="NCBI Taxonomy" id="215402"/>
    <lineage>
        <taxon>Eukaryota</taxon>
        <taxon>Metazoa</taxon>
        <taxon>Chordata</taxon>
        <taxon>Craniata</taxon>
        <taxon>Vertebrata</taxon>
        <taxon>Euteleostomi</taxon>
        <taxon>Actinopterygii</taxon>
        <taxon>Neopterygii</taxon>
        <taxon>Teleostei</taxon>
        <taxon>Neoteleostei</taxon>
        <taxon>Acanthomorphata</taxon>
        <taxon>Anabantaria</taxon>
        <taxon>Anabantiformes</taxon>
        <taxon>Channoidei</taxon>
        <taxon>Channidae</taxon>
        <taxon>Channa</taxon>
    </lineage>
</organism>
<evidence type="ECO:0000313" key="2">
    <source>
        <dbReference type="Proteomes" id="UP000503349"/>
    </source>
</evidence>
<dbReference type="EMBL" id="CM015725">
    <property type="protein sequence ID" value="KAF3698515.1"/>
    <property type="molecule type" value="Genomic_DNA"/>
</dbReference>
<proteinExistence type="predicted"/>
<dbReference type="AlphaFoldDB" id="A0A6G1Q7I4"/>
<name>A0A6G1Q7I4_CHAAH</name>
<reference evidence="1 2" key="1">
    <citation type="submission" date="2019-02" db="EMBL/GenBank/DDBJ databases">
        <title>Opniocepnalus argus genome.</title>
        <authorList>
            <person name="Zhou C."/>
            <person name="Xiao S."/>
        </authorList>
    </citation>
    <scope>NUCLEOTIDE SEQUENCE [LARGE SCALE GENOMIC DNA]</scope>
    <source>
        <strain evidence="1">OARG1902GOOAL</strain>
        <tissue evidence="1">Muscle</tissue>
    </source>
</reference>
<sequence>MRPEFEDETKADVNEKRLLCESQCSHVRQEKGGFYIQANKDTFCPSVFNVCVIIHFLRWIHQC</sequence>
<gene>
    <name evidence="1" type="ORF">EXN66_Car014196</name>
</gene>
<reference evidence="2" key="2">
    <citation type="submission" date="2019-02" db="EMBL/GenBank/DDBJ databases">
        <title>Opniocepnalus argus Var Kimnra genome.</title>
        <authorList>
            <person name="Zhou C."/>
            <person name="Xiao S."/>
        </authorList>
    </citation>
    <scope>NUCLEOTIDE SEQUENCE [LARGE SCALE GENOMIC DNA]</scope>
</reference>
<accession>A0A6G1Q7I4</accession>